<organism evidence="4 5">
    <name type="scientific">Stenotrophomonas muris</name>
    <dbReference type="NCBI Taxonomy" id="2963283"/>
    <lineage>
        <taxon>Bacteria</taxon>
        <taxon>Pseudomonadati</taxon>
        <taxon>Pseudomonadota</taxon>
        <taxon>Gammaproteobacteria</taxon>
        <taxon>Lysobacterales</taxon>
        <taxon>Lysobacteraceae</taxon>
        <taxon>Stenotrophomonas</taxon>
    </lineage>
</organism>
<evidence type="ECO:0000313" key="5">
    <source>
        <dbReference type="Proteomes" id="UP001290894"/>
    </source>
</evidence>
<feature type="region of interest" description="Disordered" evidence="1">
    <location>
        <begin position="715"/>
        <end position="791"/>
    </location>
</feature>
<feature type="chain" id="PRO_5045765095" evidence="2">
    <location>
        <begin position="40"/>
        <end position="1102"/>
    </location>
</feature>
<keyword evidence="2" id="KW-0732">Signal</keyword>
<dbReference type="RefSeq" id="WP_164077510.1">
    <property type="nucleotide sequence ID" value="NZ_CP196982.1"/>
</dbReference>
<reference evidence="4 5" key="1">
    <citation type="submission" date="2023-12" db="EMBL/GenBank/DDBJ databases">
        <title>'Antibacterial potential of Stenotrophomonas maltophilia cystic fibrosis isolates' (manuscript under preparation).</title>
        <authorList>
            <person name="Crisan C.V."/>
            <person name="Pettis M."/>
            <person name="Goldberg J.B."/>
        </authorList>
    </citation>
    <scope>NUCLEOTIDE SEQUENCE [LARGE SCALE GENOMIC DNA]</scope>
    <source>
        <strain evidence="4 5">CCV155</strain>
    </source>
</reference>
<dbReference type="InterPro" id="IPR050909">
    <property type="entry name" value="Bact_Autotransporter_VF"/>
</dbReference>
<dbReference type="InterPro" id="IPR011050">
    <property type="entry name" value="Pectin_lyase_fold/virulence"/>
</dbReference>
<accession>A0ABU5MJF9</accession>
<dbReference type="Gene3D" id="2.160.20.20">
    <property type="match status" value="2"/>
</dbReference>
<keyword evidence="5" id="KW-1185">Reference proteome</keyword>
<dbReference type="SMART" id="SM00869">
    <property type="entry name" value="Autotransporter"/>
    <property type="match status" value="1"/>
</dbReference>
<dbReference type="EMBL" id="JAXUAC010000023">
    <property type="protein sequence ID" value="MDZ7512888.1"/>
    <property type="molecule type" value="Genomic_DNA"/>
</dbReference>
<dbReference type="PANTHER" id="PTHR12338:SF5">
    <property type="entry name" value="ANTIGEN 43-RELATED"/>
    <property type="match status" value="1"/>
</dbReference>
<dbReference type="Pfam" id="PF18883">
    <property type="entry name" value="AC_1"/>
    <property type="match status" value="1"/>
</dbReference>
<sequence>MNASPTRHGRAYGRAHGKRVPLIPSLLATALWAALPAHAADLTGPLLVNDGDTLQLGADDVLTHSAGSFALAVTGTGSNALIDGSRIHVTGNGSGVSAANGGQVQLRDATLSIAPATGTGFYALYANGAGSVIDARDVHIDATRNGSGFGSVQAYNGGVIHYAGGSLSMTGTGGTLAGASGKGSELHLADLRMSADGGARLRADSAGLLTIRNSRITLAPGGILAGVAANGVGSRAELYDTYLQGGWFDIDSGGSLLLENVEAHSVGGSMRLLGSRISKTYSSAVINGGSFYTVGGYGVNINSWGQLTASDAAFDVRDGYSGFWLASDESRLQLTDSSIDTWTDTYGYGVEIAGGVATVQGGRITTHGDATYGVRVTGSTGSTASRIEANGSVIDVRGNGGGGVFIGGSTATALLDAVAIRSDGENVFGIVHMNTARLTQADRLDIRMTGSNSGGYRSYLTAFGPYWNRATFNDSHIETASGAAFWLQGSNHALNVNGSDVTAGDGSGRLLRVSDTVFTDGSSVATSRIDFSADASMLRGDVVVDSATAEVHMVLGNGTTFSGALRNDSGYQVAQLALDGSSQWNVRASSSVGTLEHAGTIAFDAPAAGDFKTVTVSGDYVGNGGQWIFNRALGDDTSLGDQLVINGNSSGTASVSVRNAGGAGALTQEGIRLITVAGQSDAQFSLQGRAVAGAYDYFLFKGGVSTPDDGNWYLRSEYVPPVDPPQPPDPPIDPPQPPDPPVDPPQPPEPPVDPPSPPEPPIDPPLPPEPPIDPPLPPEPPIDPPRPQVERPEPAAYLANRSAALGMFRHSLHDRAGDPAAQAGTRGDAVAWIHLRSAQPDSHDRNRQVQVDGQISSVLVGVGRRFEVGGTGELQAGAMLGHGRARNDSRSQVTGYTARGVVTGTSVGAYATWLQDARMEGGAYVDGWLQYGRFRNSVQGEGLQKERYDARNWSASAEAGYVLPLRRTAQRGIYLEPQVQVVHSRYDSDRVVEANGTVVDDRGGGETSTRLGLRLYRRGLSPAQGQVHPYVAVNWWSGGNGAGLTMDGERLQRQLPRDIYEAKAGVQVDLSGGWRGWGELSRQSGGMGFHDVGAQLGVSYTW</sequence>
<evidence type="ECO:0000256" key="1">
    <source>
        <dbReference type="SAM" id="MobiDB-lite"/>
    </source>
</evidence>
<gene>
    <name evidence="4" type="ORF">U5F72_13810</name>
</gene>
<dbReference type="SUPFAM" id="SSF103515">
    <property type="entry name" value="Autotransporter"/>
    <property type="match status" value="1"/>
</dbReference>
<feature type="compositionally biased region" description="Pro residues" evidence="1">
    <location>
        <begin position="721"/>
        <end position="787"/>
    </location>
</feature>
<dbReference type="Pfam" id="PF03797">
    <property type="entry name" value="Autotransporter"/>
    <property type="match status" value="1"/>
</dbReference>
<dbReference type="NCBIfam" id="TIGR01414">
    <property type="entry name" value="autotrans_barl"/>
    <property type="match status" value="1"/>
</dbReference>
<dbReference type="InterPro" id="IPR006315">
    <property type="entry name" value="OM_autotransptr_brl_dom"/>
</dbReference>
<evidence type="ECO:0000313" key="4">
    <source>
        <dbReference type="EMBL" id="MDZ7512888.1"/>
    </source>
</evidence>
<dbReference type="InterPro" id="IPR043990">
    <property type="entry name" value="AC_1"/>
</dbReference>
<feature type="signal peptide" evidence="2">
    <location>
        <begin position="1"/>
        <end position="39"/>
    </location>
</feature>
<dbReference type="Gene3D" id="2.40.128.130">
    <property type="entry name" value="Autotransporter beta-domain"/>
    <property type="match status" value="1"/>
</dbReference>
<dbReference type="InterPro" id="IPR036709">
    <property type="entry name" value="Autotransporte_beta_dom_sf"/>
</dbReference>
<proteinExistence type="predicted"/>
<dbReference type="PROSITE" id="PS51208">
    <property type="entry name" value="AUTOTRANSPORTER"/>
    <property type="match status" value="1"/>
</dbReference>
<feature type="domain" description="Autotransporter" evidence="3">
    <location>
        <begin position="824"/>
        <end position="1102"/>
    </location>
</feature>
<dbReference type="InterPro" id="IPR005546">
    <property type="entry name" value="Autotransporte_beta"/>
</dbReference>
<protein>
    <submittedName>
        <fullName evidence="4">Autotransporter outer membrane beta-barrel domain-containing protein</fullName>
    </submittedName>
</protein>
<dbReference type="Proteomes" id="UP001290894">
    <property type="component" value="Unassembled WGS sequence"/>
</dbReference>
<dbReference type="SUPFAM" id="SSF51126">
    <property type="entry name" value="Pectin lyase-like"/>
    <property type="match status" value="1"/>
</dbReference>
<dbReference type="PANTHER" id="PTHR12338">
    <property type="entry name" value="AUTOTRANSPORTER"/>
    <property type="match status" value="1"/>
</dbReference>
<evidence type="ECO:0000259" key="3">
    <source>
        <dbReference type="PROSITE" id="PS51208"/>
    </source>
</evidence>
<name>A0ABU5MJF9_9GAMM</name>
<evidence type="ECO:0000256" key="2">
    <source>
        <dbReference type="SAM" id="SignalP"/>
    </source>
</evidence>
<dbReference type="CDD" id="cd01344">
    <property type="entry name" value="PL2_Passenger_AT"/>
    <property type="match status" value="1"/>
</dbReference>
<dbReference type="InterPro" id="IPR012332">
    <property type="entry name" value="Autotransporter_pectin_lyase_C"/>
</dbReference>
<comment type="caution">
    <text evidence="4">The sequence shown here is derived from an EMBL/GenBank/DDBJ whole genome shotgun (WGS) entry which is preliminary data.</text>
</comment>